<reference evidence="1 2" key="1">
    <citation type="submission" date="2024-02" db="EMBL/GenBank/DDBJ databases">
        <title>Full genome sequence of Nocardioides kribbensis.</title>
        <authorList>
            <person name="Poletto B.L."/>
            <person name="Silva G."/>
            <person name="Galante D."/>
            <person name="Campos K.R."/>
            <person name="Santos M.B.N."/>
            <person name="Sacchi C.T."/>
        </authorList>
    </citation>
    <scope>NUCLEOTIDE SEQUENCE [LARGE SCALE GENOMIC DNA]</scope>
    <source>
        <strain evidence="1 2">O4R</strain>
    </source>
</reference>
<gene>
    <name evidence="1" type="ORF">V6R90_10590</name>
</gene>
<evidence type="ECO:0000313" key="1">
    <source>
        <dbReference type="EMBL" id="MEQ7847727.1"/>
    </source>
</evidence>
<dbReference type="EMBL" id="JBEGDP010000010">
    <property type="protein sequence ID" value="MEQ7847727.1"/>
    <property type="molecule type" value="Genomic_DNA"/>
</dbReference>
<name>A0ABV1NYY5_9ACTN</name>
<sequence length="56" mass="6036">MTTKKTADDLGASEVQAKFDEANAKGYFGECPDETPLENYTLAGVVKGLPTPETER</sequence>
<protein>
    <recommendedName>
        <fullName evidence="3">DUF3072 domain-containing protein</fullName>
    </recommendedName>
</protein>
<keyword evidence="2" id="KW-1185">Reference proteome</keyword>
<comment type="caution">
    <text evidence="1">The sequence shown here is derived from an EMBL/GenBank/DDBJ whole genome shotgun (WGS) entry which is preliminary data.</text>
</comment>
<organism evidence="1 2">
    <name type="scientific">Nocardioides kribbensis</name>
    <dbReference type="NCBI Taxonomy" id="305517"/>
    <lineage>
        <taxon>Bacteria</taxon>
        <taxon>Bacillati</taxon>
        <taxon>Actinomycetota</taxon>
        <taxon>Actinomycetes</taxon>
        <taxon>Propionibacteriales</taxon>
        <taxon>Nocardioidaceae</taxon>
        <taxon>Nocardioides</taxon>
    </lineage>
</organism>
<dbReference type="RefSeq" id="WP_349804645.1">
    <property type="nucleotide sequence ID" value="NZ_JBEGDP010000010.1"/>
</dbReference>
<dbReference type="Proteomes" id="UP001482520">
    <property type="component" value="Unassembled WGS sequence"/>
</dbReference>
<evidence type="ECO:0000313" key="2">
    <source>
        <dbReference type="Proteomes" id="UP001482520"/>
    </source>
</evidence>
<accession>A0ABV1NYY5</accession>
<proteinExistence type="predicted"/>
<evidence type="ECO:0008006" key="3">
    <source>
        <dbReference type="Google" id="ProtNLM"/>
    </source>
</evidence>